<dbReference type="Pfam" id="PF01476">
    <property type="entry name" value="LysM"/>
    <property type="match status" value="1"/>
</dbReference>
<name>A0A835SZM9_9CHLO</name>
<proteinExistence type="predicted"/>
<dbReference type="InterPro" id="IPR011009">
    <property type="entry name" value="Kinase-like_dom_sf"/>
</dbReference>
<sequence>MYELCIALRGFYLKAGQFIGSRSDFVPEQICRKLTLLCDKVPPMSATATKAALQRELGVQDLGLLFEWIDLEQPLGSASISQVHKARLRRFSRAELARAADSVRRQRPAEYEVAAGQGAWDVCNALGMSLRELRRLNKDVDLDRLQPGQRIKVLQPKCLQLYGNEPAGAPVAASGSGSSGGHSGRAAGSDAQTPPAVAALMHAVAVGDAPKNGLVAVKVQYPDALPVMTSDLGNIRAAAFYLSKTELKFDLVSAVDELNKQIRLEFDFTREARVMDTIAEHLAPISCRLQVPRTVGGLVTRRALVMSFLDGVPLLEASARAAKLSPLQRDMAKRLILTRVSEAYGRMIFGEGLFQADGHPGNILIGRGGRVGLLDYGQSKQLPDEQRRGFAELVLALNKGRPADISAALGKLGVVTEKNDPGLRAEMAYGMFDTRGKVDPFDPNSPIKRSAISTFPADMFFVLRVVQLLRGLANGMGINDFSSARQWAPYARDTLCRARRGKGGGRHGLRHFLWPLSGINVLPLQFPWRGGAR</sequence>
<organism evidence="3 4">
    <name type="scientific">Chlamydomonas schloesseri</name>
    <dbReference type="NCBI Taxonomy" id="2026947"/>
    <lineage>
        <taxon>Eukaryota</taxon>
        <taxon>Viridiplantae</taxon>
        <taxon>Chlorophyta</taxon>
        <taxon>core chlorophytes</taxon>
        <taxon>Chlorophyceae</taxon>
        <taxon>CS clade</taxon>
        <taxon>Chlamydomonadales</taxon>
        <taxon>Chlamydomonadaceae</taxon>
        <taxon>Chlamydomonas</taxon>
    </lineage>
</organism>
<protein>
    <recommendedName>
        <fullName evidence="2">LysM domain-containing protein</fullName>
    </recommendedName>
</protein>
<dbReference type="InterPro" id="IPR018392">
    <property type="entry name" value="LysM"/>
</dbReference>
<dbReference type="Pfam" id="PF03109">
    <property type="entry name" value="ABC1"/>
    <property type="match status" value="2"/>
</dbReference>
<gene>
    <name evidence="3" type="ORF">HYH02_011642</name>
</gene>
<dbReference type="InterPro" id="IPR036779">
    <property type="entry name" value="LysM_dom_sf"/>
</dbReference>
<dbReference type="CDD" id="cd00118">
    <property type="entry name" value="LysM"/>
    <property type="match status" value="1"/>
</dbReference>
<dbReference type="SMART" id="SM00257">
    <property type="entry name" value="LysM"/>
    <property type="match status" value="1"/>
</dbReference>
<dbReference type="OrthoDB" id="427480at2759"/>
<feature type="region of interest" description="Disordered" evidence="1">
    <location>
        <begin position="170"/>
        <end position="192"/>
    </location>
</feature>
<accession>A0A835SZM9</accession>
<evidence type="ECO:0000259" key="2">
    <source>
        <dbReference type="PROSITE" id="PS51782"/>
    </source>
</evidence>
<dbReference type="Proteomes" id="UP000613740">
    <property type="component" value="Unassembled WGS sequence"/>
</dbReference>
<evidence type="ECO:0000256" key="1">
    <source>
        <dbReference type="SAM" id="MobiDB-lite"/>
    </source>
</evidence>
<dbReference type="GO" id="GO:0005886">
    <property type="term" value="C:plasma membrane"/>
    <property type="evidence" value="ECO:0007669"/>
    <property type="project" value="UniProtKB-ARBA"/>
</dbReference>
<evidence type="ECO:0000313" key="3">
    <source>
        <dbReference type="EMBL" id="KAG2436133.1"/>
    </source>
</evidence>
<feature type="domain" description="LysM" evidence="2">
    <location>
        <begin position="109"/>
        <end position="153"/>
    </location>
</feature>
<dbReference type="InterPro" id="IPR051130">
    <property type="entry name" value="Mito_struct-func_regulator"/>
</dbReference>
<dbReference type="EMBL" id="JAEHOD010000050">
    <property type="protein sequence ID" value="KAG2436133.1"/>
    <property type="molecule type" value="Genomic_DNA"/>
</dbReference>
<dbReference type="PROSITE" id="PS51782">
    <property type="entry name" value="LYSM"/>
    <property type="match status" value="1"/>
</dbReference>
<dbReference type="PANTHER" id="PTHR43173:SF12">
    <property type="entry name" value="PROTEIN KINASE SUPERFAMILY PROTEIN"/>
    <property type="match status" value="1"/>
</dbReference>
<comment type="caution">
    <text evidence="3">The sequence shown here is derived from an EMBL/GenBank/DDBJ whole genome shotgun (WGS) entry which is preliminary data.</text>
</comment>
<dbReference type="SUPFAM" id="SSF56112">
    <property type="entry name" value="Protein kinase-like (PK-like)"/>
    <property type="match status" value="1"/>
</dbReference>
<dbReference type="CDD" id="cd05121">
    <property type="entry name" value="ABC1_ADCK3-like"/>
    <property type="match status" value="1"/>
</dbReference>
<keyword evidence="4" id="KW-1185">Reference proteome</keyword>
<dbReference type="AlphaFoldDB" id="A0A835SZM9"/>
<evidence type="ECO:0000313" key="4">
    <source>
        <dbReference type="Proteomes" id="UP000613740"/>
    </source>
</evidence>
<reference evidence="3" key="1">
    <citation type="journal article" date="2020" name="bioRxiv">
        <title>Comparative genomics of Chlamydomonas.</title>
        <authorList>
            <person name="Craig R.J."/>
            <person name="Hasan A.R."/>
            <person name="Ness R.W."/>
            <person name="Keightley P.D."/>
        </authorList>
    </citation>
    <scope>NUCLEOTIDE SEQUENCE</scope>
    <source>
        <strain evidence="3">CCAP 11/173</strain>
    </source>
</reference>
<dbReference type="Gene3D" id="3.10.350.10">
    <property type="entry name" value="LysM domain"/>
    <property type="match status" value="1"/>
</dbReference>
<dbReference type="PANTHER" id="PTHR43173">
    <property type="entry name" value="ABC1 FAMILY PROTEIN"/>
    <property type="match status" value="1"/>
</dbReference>
<dbReference type="InterPro" id="IPR004147">
    <property type="entry name" value="ABC1_dom"/>
</dbReference>